<dbReference type="EMBL" id="JBGMEI010000013">
    <property type="protein sequence ID" value="MFO3666160.1"/>
    <property type="molecule type" value="Genomic_DNA"/>
</dbReference>
<comment type="caution">
    <text evidence="1">The sequence shown here is derived from an EMBL/GenBank/DDBJ whole genome shotgun (WGS) entry which is preliminary data.</text>
</comment>
<organism evidence="1 2">
    <name type="scientific">Anaerococcus martiniensis</name>
    <dbReference type="NCBI Taxonomy" id="3115615"/>
    <lineage>
        <taxon>Bacteria</taxon>
        <taxon>Bacillati</taxon>
        <taxon>Bacillota</taxon>
        <taxon>Tissierellia</taxon>
        <taxon>Tissierellales</taxon>
        <taxon>Peptoniphilaceae</taxon>
        <taxon>Anaerococcus</taxon>
    </lineage>
</organism>
<proteinExistence type="predicted"/>
<gene>
    <name evidence="1" type="ORF">ACCQ41_07900</name>
</gene>
<reference evidence="1 2" key="1">
    <citation type="journal article" date="2025" name="Anaerobe">
        <title>Description of Anaerococcus kampingiae sp. nov., Anaerococcus groningensis sp. nov., Anaerococcus martiniensis sp. nov., and Anaerococcus cruorum sp. nov., isolated from human clinical specimens.</title>
        <authorList>
            <person name="Boiten K.E."/>
            <person name="Meijer J."/>
            <person name="van Wezel E.M."/>
            <person name="Veloo A.C.M."/>
        </authorList>
    </citation>
    <scope>NUCLEOTIDE SEQUENCE [LARGE SCALE GENOMIC DNA]</scope>
    <source>
        <strain evidence="1 2">ENR0831</strain>
    </source>
</reference>
<sequence length="73" mass="8428">MFEYKFEKVVISNGLKESQDNNMEQVEKAIADHAKNGWRLVQVLVVPKEKAGLFMITTTILYLKVKFNKLKSP</sequence>
<protein>
    <submittedName>
        <fullName evidence="1">DUF4177 domain-containing protein</fullName>
    </submittedName>
</protein>
<name>A0ABW9MAG6_9FIRM</name>
<evidence type="ECO:0000313" key="2">
    <source>
        <dbReference type="Proteomes" id="UP001637996"/>
    </source>
</evidence>
<dbReference type="RefSeq" id="WP_410031797.1">
    <property type="nucleotide sequence ID" value="NZ_JBGMEI010000013.1"/>
</dbReference>
<evidence type="ECO:0000313" key="1">
    <source>
        <dbReference type="EMBL" id="MFO3666160.1"/>
    </source>
</evidence>
<dbReference type="Proteomes" id="UP001637996">
    <property type="component" value="Unassembled WGS sequence"/>
</dbReference>
<keyword evidence="2" id="KW-1185">Reference proteome</keyword>
<dbReference type="InterPro" id="IPR025234">
    <property type="entry name" value="YjzH-like"/>
</dbReference>
<dbReference type="Pfam" id="PF13783">
    <property type="entry name" value="DUF4177"/>
    <property type="match status" value="1"/>
</dbReference>
<accession>A0ABW9MAG6</accession>